<reference evidence="2 3" key="1">
    <citation type="journal article" date="2024" name="G3 (Bethesda)">
        <title>Genome assembly of Hibiscus sabdariffa L. provides insights into metabolisms of medicinal natural products.</title>
        <authorList>
            <person name="Kim T."/>
        </authorList>
    </citation>
    <scope>NUCLEOTIDE SEQUENCE [LARGE SCALE GENOMIC DNA]</scope>
    <source>
        <strain evidence="2">TK-2024</strain>
        <tissue evidence="2">Old leaves</tissue>
    </source>
</reference>
<organism evidence="2 3">
    <name type="scientific">Hibiscus sabdariffa</name>
    <name type="common">roselle</name>
    <dbReference type="NCBI Taxonomy" id="183260"/>
    <lineage>
        <taxon>Eukaryota</taxon>
        <taxon>Viridiplantae</taxon>
        <taxon>Streptophyta</taxon>
        <taxon>Embryophyta</taxon>
        <taxon>Tracheophyta</taxon>
        <taxon>Spermatophyta</taxon>
        <taxon>Magnoliopsida</taxon>
        <taxon>eudicotyledons</taxon>
        <taxon>Gunneridae</taxon>
        <taxon>Pentapetalae</taxon>
        <taxon>rosids</taxon>
        <taxon>malvids</taxon>
        <taxon>Malvales</taxon>
        <taxon>Malvaceae</taxon>
        <taxon>Malvoideae</taxon>
        <taxon>Hibiscus</taxon>
    </lineage>
</organism>
<evidence type="ECO:0008006" key="4">
    <source>
        <dbReference type="Google" id="ProtNLM"/>
    </source>
</evidence>
<name>A0ABR2PXS2_9ROSI</name>
<keyword evidence="1" id="KW-1133">Transmembrane helix</keyword>
<evidence type="ECO:0000313" key="3">
    <source>
        <dbReference type="Proteomes" id="UP001396334"/>
    </source>
</evidence>
<feature type="transmembrane region" description="Helical" evidence="1">
    <location>
        <begin position="61"/>
        <end position="83"/>
    </location>
</feature>
<sequence>MKGERVFMLYCSLRRVQCGNWTAFILLFGNMYFECTATLPLHDNPHAWLNKTHFPTTNTPFAIPADPGYIFGPYILPVMTLIAPSYQ</sequence>
<proteinExistence type="predicted"/>
<dbReference type="Proteomes" id="UP001396334">
    <property type="component" value="Unassembled WGS sequence"/>
</dbReference>
<protein>
    <recommendedName>
        <fullName evidence="4">Secreted protein</fullName>
    </recommendedName>
</protein>
<feature type="transmembrane region" description="Helical" evidence="1">
    <location>
        <begin position="21"/>
        <end position="41"/>
    </location>
</feature>
<comment type="caution">
    <text evidence="2">The sequence shown here is derived from an EMBL/GenBank/DDBJ whole genome shotgun (WGS) entry which is preliminary data.</text>
</comment>
<dbReference type="EMBL" id="JBBPBN010000049">
    <property type="protein sequence ID" value="KAK8993249.1"/>
    <property type="molecule type" value="Genomic_DNA"/>
</dbReference>
<accession>A0ABR2PXS2</accession>
<keyword evidence="3" id="KW-1185">Reference proteome</keyword>
<evidence type="ECO:0000313" key="2">
    <source>
        <dbReference type="EMBL" id="KAK8993249.1"/>
    </source>
</evidence>
<keyword evidence="1" id="KW-0812">Transmembrane</keyword>
<keyword evidence="1" id="KW-0472">Membrane</keyword>
<gene>
    <name evidence="2" type="ORF">V6N11_033351</name>
</gene>
<evidence type="ECO:0000256" key="1">
    <source>
        <dbReference type="SAM" id="Phobius"/>
    </source>
</evidence>